<dbReference type="Proteomes" id="UP001144978">
    <property type="component" value="Unassembled WGS sequence"/>
</dbReference>
<evidence type="ECO:0000313" key="2">
    <source>
        <dbReference type="Proteomes" id="UP001144978"/>
    </source>
</evidence>
<accession>A0ACC1PTR0</accession>
<gene>
    <name evidence="1" type="ORF">NUW54_g6276</name>
</gene>
<evidence type="ECO:0000313" key="1">
    <source>
        <dbReference type="EMBL" id="KAJ3001679.1"/>
    </source>
</evidence>
<proteinExistence type="predicted"/>
<organism evidence="1 2">
    <name type="scientific">Trametes sanguinea</name>
    <dbReference type="NCBI Taxonomy" id="158606"/>
    <lineage>
        <taxon>Eukaryota</taxon>
        <taxon>Fungi</taxon>
        <taxon>Dikarya</taxon>
        <taxon>Basidiomycota</taxon>
        <taxon>Agaricomycotina</taxon>
        <taxon>Agaricomycetes</taxon>
        <taxon>Polyporales</taxon>
        <taxon>Polyporaceae</taxon>
        <taxon>Trametes</taxon>
    </lineage>
</organism>
<keyword evidence="2" id="KW-1185">Reference proteome</keyword>
<sequence length="130" mass="14733">MCISRGIPPTLGTSSELPMTWTSRLVPASSSRHSVADHIITRFLPVGMTIEEWERGKDGDWAKSSWDELAPGRHLSAPSLRDRETYCPMNELRAVVHLLRAYTRRPAHPNSEKRPDGHRIAHRDLARQTS</sequence>
<name>A0ACC1PTR0_9APHY</name>
<reference evidence="1" key="1">
    <citation type="submission" date="2022-08" db="EMBL/GenBank/DDBJ databases">
        <title>Genome Sequence of Pycnoporus sanguineus.</title>
        <authorList>
            <person name="Buettner E."/>
        </authorList>
    </citation>
    <scope>NUCLEOTIDE SEQUENCE</scope>
    <source>
        <strain evidence="1">CG-C14</strain>
    </source>
</reference>
<comment type="caution">
    <text evidence="1">The sequence shown here is derived from an EMBL/GenBank/DDBJ whole genome shotgun (WGS) entry which is preliminary data.</text>
</comment>
<dbReference type="EMBL" id="JANSHE010001652">
    <property type="protein sequence ID" value="KAJ3001679.1"/>
    <property type="molecule type" value="Genomic_DNA"/>
</dbReference>
<protein>
    <submittedName>
        <fullName evidence="1">Uncharacterized protein</fullName>
    </submittedName>
</protein>